<reference evidence="3" key="1">
    <citation type="journal article" date="2021" name="ISME J.">
        <title>Mercury methylation by metabolically versatile and cosmopolitan marine bacteria.</title>
        <authorList>
            <person name="Lin H."/>
            <person name="Ascher D.B."/>
            <person name="Myung Y."/>
            <person name="Lamborg C.H."/>
            <person name="Hallam S.J."/>
            <person name="Gionfriddo C.M."/>
            <person name="Holt K.E."/>
            <person name="Moreau J.W."/>
        </authorList>
    </citation>
    <scope>NUCLEOTIDE SEQUENCE</scope>
    <source>
        <strain evidence="3">SI075_bin30</strain>
    </source>
</reference>
<evidence type="ECO:0000313" key="4">
    <source>
        <dbReference type="Proteomes" id="UP000722459"/>
    </source>
</evidence>
<dbReference type="EMBL" id="JABJNZ010000065">
    <property type="protein sequence ID" value="MBT4870957.1"/>
    <property type="molecule type" value="Genomic_DNA"/>
</dbReference>
<dbReference type="InterPro" id="IPR001296">
    <property type="entry name" value="Glyco_trans_1"/>
</dbReference>
<dbReference type="InterPro" id="IPR050194">
    <property type="entry name" value="Glycosyltransferase_grp1"/>
</dbReference>
<dbReference type="Pfam" id="PF13439">
    <property type="entry name" value="Glyco_transf_4"/>
    <property type="match status" value="1"/>
</dbReference>
<dbReference type="SUPFAM" id="SSF53756">
    <property type="entry name" value="UDP-Glycosyltransferase/glycogen phosphorylase"/>
    <property type="match status" value="1"/>
</dbReference>
<dbReference type="PANTHER" id="PTHR45947">
    <property type="entry name" value="SULFOQUINOVOSYL TRANSFERASE SQD2"/>
    <property type="match status" value="1"/>
</dbReference>
<dbReference type="CDD" id="cd03801">
    <property type="entry name" value="GT4_PimA-like"/>
    <property type="match status" value="1"/>
</dbReference>
<evidence type="ECO:0000313" key="3">
    <source>
        <dbReference type="EMBL" id="MBT4870957.1"/>
    </source>
</evidence>
<dbReference type="PANTHER" id="PTHR45947:SF3">
    <property type="entry name" value="SULFOQUINOVOSYL TRANSFERASE SQD2"/>
    <property type="match status" value="1"/>
</dbReference>
<dbReference type="Proteomes" id="UP000722459">
    <property type="component" value="Unassembled WGS sequence"/>
</dbReference>
<gene>
    <name evidence="3" type="ORF">HON47_05260</name>
</gene>
<dbReference type="InterPro" id="IPR028098">
    <property type="entry name" value="Glyco_trans_4-like_N"/>
</dbReference>
<proteinExistence type="predicted"/>
<evidence type="ECO:0000259" key="2">
    <source>
        <dbReference type="Pfam" id="PF13439"/>
    </source>
</evidence>
<evidence type="ECO:0000259" key="1">
    <source>
        <dbReference type="Pfam" id="PF00534"/>
    </source>
</evidence>
<feature type="domain" description="Glycosyltransferase subfamily 4-like N-terminal" evidence="2">
    <location>
        <begin position="14"/>
        <end position="175"/>
    </location>
</feature>
<accession>A0A8T5GGX5</accession>
<dbReference type="GO" id="GO:0016757">
    <property type="term" value="F:glycosyltransferase activity"/>
    <property type="evidence" value="ECO:0007669"/>
    <property type="project" value="InterPro"/>
</dbReference>
<dbReference type="AlphaFoldDB" id="A0A8T5GGX5"/>
<organism evidence="3 4">
    <name type="scientific">Candidatus Iainarchaeum sp</name>
    <dbReference type="NCBI Taxonomy" id="3101447"/>
    <lineage>
        <taxon>Archaea</taxon>
        <taxon>Candidatus Iainarchaeota</taxon>
        <taxon>Candidatus Iainarchaeia</taxon>
        <taxon>Candidatus Iainarchaeales</taxon>
        <taxon>Candidatus Iainarchaeaceae</taxon>
        <taxon>Candidatus Iainarchaeum</taxon>
    </lineage>
</organism>
<protein>
    <submittedName>
        <fullName evidence="3">Glycosyltransferase family 4 protein</fullName>
    </submittedName>
</protein>
<feature type="domain" description="Glycosyl transferase family 1" evidence="1">
    <location>
        <begin position="176"/>
        <end position="325"/>
    </location>
</feature>
<comment type="caution">
    <text evidence="3">The sequence shown here is derived from an EMBL/GenBank/DDBJ whole genome shotgun (WGS) entry which is preliminary data.</text>
</comment>
<name>A0A8T5GGX5_9ARCH</name>
<dbReference type="Gene3D" id="3.40.50.2000">
    <property type="entry name" value="Glycogen Phosphorylase B"/>
    <property type="match status" value="2"/>
</dbReference>
<dbReference type="Pfam" id="PF00534">
    <property type="entry name" value="Glycos_transf_1"/>
    <property type="match status" value="1"/>
</dbReference>
<sequence>MKVLHFCHSFWPYYGGTGEIVGNLVLSLRKKGIEGEVVCFRKSIDGKVYESGKIKGIKVKRLNLFNLHKVYPIAPGAVKEFFRKDIDIIHIHTTGFLADAALLLKPFHRKKVVVSTHGGIFHTKEPIILKKIYWTFSSLTFKFCDKVVAVSKNDFDIFKKKTNKIVTIENPISLEFKKIPKKKKNTFMCMGRISRNKRVPLLGEVFDLVGKKVFVAGNAEGENKKELEKHKSLDLLGFVGNPKRMSLYKNSEYYVSAASFEGFGLGLVEAMMASCIPIVQPNNAFKTLLTKKEGFFVDYSKTKKAADEIKKIISMSEKKKNELRKECFNKAKTFLWKNKVNDFIKVYDEVLK</sequence>